<keyword evidence="9" id="KW-0325">Glycoprotein</keyword>
<protein>
    <recommendedName>
        <fullName evidence="14">GPI transamidase component PIG-S</fullName>
    </recommendedName>
</protein>
<evidence type="ECO:0000256" key="2">
    <source>
        <dbReference type="ARBA" id="ARBA00004687"/>
    </source>
</evidence>
<organism evidence="12 13">
    <name type="scientific">Tetranychus urticae</name>
    <name type="common">Two-spotted spider mite</name>
    <dbReference type="NCBI Taxonomy" id="32264"/>
    <lineage>
        <taxon>Eukaryota</taxon>
        <taxon>Metazoa</taxon>
        <taxon>Ecdysozoa</taxon>
        <taxon>Arthropoda</taxon>
        <taxon>Chelicerata</taxon>
        <taxon>Arachnida</taxon>
        <taxon>Acari</taxon>
        <taxon>Acariformes</taxon>
        <taxon>Trombidiformes</taxon>
        <taxon>Prostigmata</taxon>
        <taxon>Eleutherengona</taxon>
        <taxon>Raphignathae</taxon>
        <taxon>Tetranychoidea</taxon>
        <taxon>Tetranychidae</taxon>
        <taxon>Tetranychus</taxon>
    </lineage>
</organism>
<evidence type="ECO:0000256" key="10">
    <source>
        <dbReference type="SAM" id="MobiDB-lite"/>
    </source>
</evidence>
<dbReference type="OrthoDB" id="28748at2759"/>
<evidence type="ECO:0000256" key="6">
    <source>
        <dbReference type="ARBA" id="ARBA00022824"/>
    </source>
</evidence>
<keyword evidence="13" id="KW-1185">Reference proteome</keyword>
<dbReference type="GO" id="GO:0042765">
    <property type="term" value="C:GPI-anchor transamidase complex"/>
    <property type="evidence" value="ECO:0007669"/>
    <property type="project" value="InterPro"/>
</dbReference>
<dbReference type="GO" id="GO:0016255">
    <property type="term" value="P:attachment of GPI anchor to protein"/>
    <property type="evidence" value="ECO:0007669"/>
    <property type="project" value="InterPro"/>
</dbReference>
<feature type="transmembrane region" description="Helical" evidence="11">
    <location>
        <begin position="39"/>
        <end position="61"/>
    </location>
</feature>
<dbReference type="OMA" id="WELDYLM"/>
<gene>
    <name evidence="12" type="primary">107367115</name>
</gene>
<dbReference type="AlphaFoldDB" id="T1KTG0"/>
<comment type="similarity">
    <text evidence="3">Belongs to the PIGS family.</text>
</comment>
<evidence type="ECO:0000256" key="11">
    <source>
        <dbReference type="SAM" id="Phobius"/>
    </source>
</evidence>
<dbReference type="HOGENOM" id="CLU_010026_3_1_1"/>
<keyword evidence="5 11" id="KW-0812">Transmembrane</keyword>
<evidence type="ECO:0000256" key="7">
    <source>
        <dbReference type="ARBA" id="ARBA00022989"/>
    </source>
</evidence>
<dbReference type="EMBL" id="CAEY01000525">
    <property type="status" value="NOT_ANNOTATED_CDS"/>
    <property type="molecule type" value="Genomic_DNA"/>
</dbReference>
<name>T1KTG0_TETUR</name>
<comment type="pathway">
    <text evidence="2">Glycolipid biosynthesis; glycosylphosphatidylinositol-anchor biosynthesis.</text>
</comment>
<dbReference type="eggNOG" id="KOG2459">
    <property type="taxonomic scope" value="Eukaryota"/>
</dbReference>
<feature type="compositionally biased region" description="Basic and acidic residues" evidence="10">
    <location>
        <begin position="21"/>
        <end position="35"/>
    </location>
</feature>
<feature type="region of interest" description="Disordered" evidence="10">
    <location>
        <begin position="1"/>
        <end position="35"/>
    </location>
</feature>
<evidence type="ECO:0000256" key="3">
    <source>
        <dbReference type="ARBA" id="ARBA00005316"/>
    </source>
</evidence>
<dbReference type="EnsemblMetazoa" id="tetur20g03100.1">
    <property type="protein sequence ID" value="tetur20g03100.1"/>
    <property type="gene ID" value="tetur20g03100"/>
</dbReference>
<dbReference type="PANTHER" id="PTHR21072:SF13">
    <property type="entry name" value="GPI TRANSAMIDASE COMPONENT PIG-S"/>
    <property type="match status" value="1"/>
</dbReference>
<dbReference type="GO" id="GO:0006506">
    <property type="term" value="P:GPI anchor biosynthetic process"/>
    <property type="evidence" value="ECO:0007669"/>
    <property type="project" value="UniProtKB-UniPathway"/>
</dbReference>
<evidence type="ECO:0000256" key="9">
    <source>
        <dbReference type="ARBA" id="ARBA00023180"/>
    </source>
</evidence>
<evidence type="ECO:0000256" key="4">
    <source>
        <dbReference type="ARBA" id="ARBA00022502"/>
    </source>
</evidence>
<sequence length="565" mass="64242">MKFKLPPNLESTGVDDDDNDLVSRDDGESDGDKSSDVNITGLASSIFYIIVIVVVGLPVWFKTTSPSRYSLPDVASLMVHLQTTVNAVDINVVIGVDLDRQSLVSQLPPNHISSDGSVAYKIDWRVRKMTPKEEDVWSKSKSLDSFDQELAKLESHQKPGRIYIFLVDMNNVRKLGKSVTVLGSNRFIYIGVRDEEMSVVDADEDKSLIMYILDALETVLEAKHDRLLTSASDIDEKENIKYLLNREVNLIVNFISEDIEDSTNFKTRQLISDARKLGEEAFIQHSGISNLISINFMSQMVYYGFDSNFIDKNLVTDSNGPSAGNERLFDKARVGLLLNAIESRIVEPNIKLTYHLHVIIPSSSKNSSVYFYDKESKSKSFAAETTYRAGIFFWNKENDFNLAFKSFMRNLLGISSIQPSNSIRRNIFFSQWELDYLMRQMTLQHLAKTLSSLESIDKLLGKLKNIVIFKEIADKMNTAAELSHHSIDLLSEGNLMRANELSGKAFDASESAFYDPSLLSRLYFPEDQKYAVYFPLFLPVSVPLVLSIWHLIRMYYKRKKHTKKD</sequence>
<evidence type="ECO:0000256" key="8">
    <source>
        <dbReference type="ARBA" id="ARBA00023136"/>
    </source>
</evidence>
<dbReference type="InterPro" id="IPR019540">
    <property type="entry name" value="PtdIno-glycan_biosynth_class_S"/>
</dbReference>
<dbReference type="STRING" id="32264.T1KTG0"/>
<comment type="subcellular location">
    <subcellularLocation>
        <location evidence="1">Endoplasmic reticulum membrane</location>
        <topology evidence="1">Multi-pass membrane protein</topology>
    </subcellularLocation>
</comment>
<dbReference type="UniPathway" id="UPA00196"/>
<evidence type="ECO:0000313" key="12">
    <source>
        <dbReference type="EnsemblMetazoa" id="tetur20g03100.1"/>
    </source>
</evidence>
<dbReference type="KEGG" id="tut:107367115"/>
<keyword evidence="8 11" id="KW-0472">Membrane</keyword>
<accession>T1KTG0</accession>
<evidence type="ECO:0000313" key="13">
    <source>
        <dbReference type="Proteomes" id="UP000015104"/>
    </source>
</evidence>
<evidence type="ECO:0000256" key="5">
    <source>
        <dbReference type="ARBA" id="ARBA00022692"/>
    </source>
</evidence>
<evidence type="ECO:0008006" key="14">
    <source>
        <dbReference type="Google" id="ProtNLM"/>
    </source>
</evidence>
<proteinExistence type="inferred from homology"/>
<keyword evidence="6" id="KW-0256">Endoplasmic reticulum</keyword>
<reference evidence="13" key="1">
    <citation type="submission" date="2011-08" db="EMBL/GenBank/DDBJ databases">
        <authorList>
            <person name="Rombauts S."/>
        </authorList>
    </citation>
    <scope>NUCLEOTIDE SEQUENCE</scope>
    <source>
        <strain evidence="13">London</strain>
    </source>
</reference>
<feature type="transmembrane region" description="Helical" evidence="11">
    <location>
        <begin position="530"/>
        <end position="552"/>
    </location>
</feature>
<keyword evidence="4" id="KW-0337">GPI-anchor biosynthesis</keyword>
<dbReference type="PANTHER" id="PTHR21072">
    <property type="entry name" value="GPI TRANSAMIDASE COMPONENT PIG-S"/>
    <property type="match status" value="1"/>
</dbReference>
<dbReference type="Pfam" id="PF10510">
    <property type="entry name" value="PIG-S"/>
    <property type="match status" value="1"/>
</dbReference>
<reference evidence="12" key="2">
    <citation type="submission" date="2015-06" db="UniProtKB">
        <authorList>
            <consortium name="EnsemblMetazoa"/>
        </authorList>
    </citation>
    <scope>IDENTIFICATION</scope>
</reference>
<keyword evidence="7 11" id="KW-1133">Transmembrane helix</keyword>
<dbReference type="Proteomes" id="UP000015104">
    <property type="component" value="Unassembled WGS sequence"/>
</dbReference>
<evidence type="ECO:0000256" key="1">
    <source>
        <dbReference type="ARBA" id="ARBA00004477"/>
    </source>
</evidence>